<proteinExistence type="predicted"/>
<evidence type="ECO:0000256" key="1">
    <source>
        <dbReference type="SAM" id="MobiDB-lite"/>
    </source>
</evidence>
<accession>A0A0G4EBY1</accession>
<feature type="compositionally biased region" description="Low complexity" evidence="1">
    <location>
        <begin position="283"/>
        <end position="299"/>
    </location>
</feature>
<protein>
    <submittedName>
        <fullName evidence="2">Uncharacterized protein</fullName>
    </submittedName>
</protein>
<feature type="region of interest" description="Disordered" evidence="1">
    <location>
        <begin position="355"/>
        <end position="377"/>
    </location>
</feature>
<evidence type="ECO:0000313" key="2">
    <source>
        <dbReference type="EMBL" id="CEL92819.1"/>
    </source>
</evidence>
<name>A0A0G4EBY1_VITBC</name>
<feature type="compositionally biased region" description="Polar residues" evidence="1">
    <location>
        <begin position="179"/>
        <end position="194"/>
    </location>
</feature>
<sequence length="661" mass="72956">MQQVSSQHHRSAADGQEVDETLTALLRSNVQRKCEGLFQSGYQWPAEFDDLCYFLNQESEGHQGLTRFLSENCPIASVPDLCDKLTRFILQLYRAYRRQHKAWGEAVAYFRLMQTHVERCSRRLEAGEADKAGDGPSHVRFTVAALDVRDQQTDEKKSARVNLYLDGQRHHQCYPRPSSRYSHAGQSSESQLRPSTGVLVIGPADDQISIEVEIIPDEPPPRADQLGSPVPSLHDPRPSSGHKKKGAAAAAAASVKTGRDSPEPEGEEGNTPTLRAAILPAGSSSTQPPSSSSADEASPTSPPVLYYHIGEKDGREGRRTMHRGADLVRVDDATRLEEEPRDWWENNGRRGDFLTPLDSSRSSQPVRFPDGSFTRRVRGAGEGTQEVEGGLVYERDFTLDWFIEQVSLHGNYHVIQVTELCPKAPPATGEYIVLMSASFETTLQSNFLERMAEVSRRSLNRYESRAQEEAAQLRRVTTELTDTLRPFDLTLHATDGIIPTPPSPAPAPPMLLNDGHPPSMSRPLPAIQDQSPNLQVRRAMTRSAQRGMCGCYCSSMACGAGDDSPGVHKRTIYVRSSPQRTRKKKSSPVMKREAREPAICVSPGQVTRASVSLHGENDSQLVTLPIEVSVSVAQSDLTQSPTQQSPERRPRPGDCALCVVQ</sequence>
<dbReference type="VEuPathDB" id="CryptoDB:Vbra_20126"/>
<feature type="region of interest" description="Disordered" evidence="1">
    <location>
        <begin position="576"/>
        <end position="595"/>
    </location>
</feature>
<feature type="region of interest" description="Disordered" evidence="1">
    <location>
        <begin position="634"/>
        <end position="655"/>
    </location>
</feature>
<dbReference type="Proteomes" id="UP000041254">
    <property type="component" value="Unassembled WGS sequence"/>
</dbReference>
<dbReference type="InParanoid" id="A0A0G4EBY1"/>
<reference evidence="2 3" key="1">
    <citation type="submission" date="2014-11" db="EMBL/GenBank/DDBJ databases">
        <authorList>
            <person name="Zhu J."/>
            <person name="Qi W."/>
            <person name="Song R."/>
        </authorList>
    </citation>
    <scope>NUCLEOTIDE SEQUENCE [LARGE SCALE GENOMIC DNA]</scope>
</reference>
<feature type="compositionally biased region" description="Basic and acidic residues" evidence="1">
    <location>
        <begin position="309"/>
        <end position="323"/>
    </location>
</feature>
<feature type="region of interest" description="Disordered" evidence="1">
    <location>
        <begin position="168"/>
        <end position="195"/>
    </location>
</feature>
<feature type="compositionally biased region" description="Polar residues" evidence="1">
    <location>
        <begin position="634"/>
        <end position="645"/>
    </location>
</feature>
<dbReference type="EMBL" id="CDMY01000113">
    <property type="protein sequence ID" value="CEL92819.1"/>
    <property type="molecule type" value="Genomic_DNA"/>
</dbReference>
<dbReference type="AlphaFoldDB" id="A0A0G4EBY1"/>
<organism evidence="2 3">
    <name type="scientific">Vitrella brassicaformis (strain CCMP3155)</name>
    <dbReference type="NCBI Taxonomy" id="1169540"/>
    <lineage>
        <taxon>Eukaryota</taxon>
        <taxon>Sar</taxon>
        <taxon>Alveolata</taxon>
        <taxon>Colpodellida</taxon>
        <taxon>Vitrellaceae</taxon>
        <taxon>Vitrella</taxon>
    </lineage>
</organism>
<feature type="region of interest" description="Disordered" evidence="1">
    <location>
        <begin position="214"/>
        <end position="323"/>
    </location>
</feature>
<evidence type="ECO:0000313" key="3">
    <source>
        <dbReference type="Proteomes" id="UP000041254"/>
    </source>
</evidence>
<gene>
    <name evidence="2" type="ORF">Vbra_20126</name>
</gene>
<keyword evidence="3" id="KW-1185">Reference proteome</keyword>